<reference evidence="1" key="1">
    <citation type="submission" date="2020-08" db="EMBL/GenBank/DDBJ databases">
        <title>Multicomponent nature underlies the extraordinary mechanical properties of spider dragline silk.</title>
        <authorList>
            <person name="Kono N."/>
            <person name="Nakamura H."/>
            <person name="Mori M."/>
            <person name="Yoshida Y."/>
            <person name="Ohtoshi R."/>
            <person name="Malay A.D."/>
            <person name="Moran D.A.P."/>
            <person name="Tomita M."/>
            <person name="Numata K."/>
            <person name="Arakawa K."/>
        </authorList>
    </citation>
    <scope>NUCLEOTIDE SEQUENCE</scope>
</reference>
<organism evidence="1 2">
    <name type="scientific">Trichonephila clavipes</name>
    <name type="common">Golden silk orbweaver</name>
    <name type="synonym">Nephila clavipes</name>
    <dbReference type="NCBI Taxonomy" id="2585209"/>
    <lineage>
        <taxon>Eukaryota</taxon>
        <taxon>Metazoa</taxon>
        <taxon>Ecdysozoa</taxon>
        <taxon>Arthropoda</taxon>
        <taxon>Chelicerata</taxon>
        <taxon>Arachnida</taxon>
        <taxon>Araneae</taxon>
        <taxon>Araneomorphae</taxon>
        <taxon>Entelegynae</taxon>
        <taxon>Araneoidea</taxon>
        <taxon>Nephilidae</taxon>
        <taxon>Trichonephila</taxon>
    </lineage>
</organism>
<dbReference type="AlphaFoldDB" id="A0A8X6SKV0"/>
<keyword evidence="2" id="KW-1185">Reference proteome</keyword>
<protein>
    <submittedName>
        <fullName evidence="1">DDE_3 domain-containing protein</fullName>
    </submittedName>
</protein>
<name>A0A8X6SKV0_TRICX</name>
<dbReference type="PANTHER" id="PTHR46068">
    <property type="entry name" value="PROTEIN CBG27172"/>
    <property type="match status" value="1"/>
</dbReference>
<evidence type="ECO:0000313" key="1">
    <source>
        <dbReference type="EMBL" id="GFY15584.1"/>
    </source>
</evidence>
<dbReference type="PANTHER" id="PTHR46068:SF1">
    <property type="entry name" value="TRANSPOSASE IS30-LIKE HTH DOMAIN-CONTAINING PROTEIN"/>
    <property type="match status" value="1"/>
</dbReference>
<evidence type="ECO:0000313" key="2">
    <source>
        <dbReference type="Proteomes" id="UP000887159"/>
    </source>
</evidence>
<proteinExistence type="predicted"/>
<dbReference type="Proteomes" id="UP000887159">
    <property type="component" value="Unassembled WGS sequence"/>
</dbReference>
<sequence>MARDMGITDRSVRRIAETELRYKHYKLRKVRFLTEKNKLLRLRKCQKLLRQATSLRWERFLSPDEIFFMVQQVHNSQNDKFWVFGSANWTFQQDAAPAQKAKKIQEGCKVNFPDMLTFEE</sequence>
<comment type="caution">
    <text evidence="1">The sequence shown here is derived from an EMBL/GenBank/DDBJ whole genome shotgun (WGS) entry which is preliminary data.</text>
</comment>
<gene>
    <name evidence="1" type="primary">AVEN_91194_1</name>
    <name evidence="1" type="ORF">TNCV_1282321</name>
</gene>
<dbReference type="EMBL" id="BMAU01021335">
    <property type="protein sequence ID" value="GFY15584.1"/>
    <property type="molecule type" value="Genomic_DNA"/>
</dbReference>
<accession>A0A8X6SKV0</accession>